<dbReference type="RefSeq" id="WP_274691725.1">
    <property type="nucleotide sequence ID" value="NZ_JAPMOU010000062.1"/>
</dbReference>
<accession>A0ABT5UIS2</accession>
<gene>
    <name evidence="1" type="ORF">ORQ98_25965</name>
</gene>
<sequence>MKNLIIPPNLQFNKLLSTLFKSDYYTRFPANNVGVHTEQLDDVLNAAIDKPIIRHREKYREALQAIIFNLYTCSIAREKLGSEERVGVLFSRNRTYYHNKSRYDRTSLAYQPFIRLLNSLEDKAYIRTHKGFKSRDRASGVPSTTELTKDGQQWLEGFINECKPQELNTEKELIYLVNENKKNAEYEDTEKTNQFRQQLKSFNNFIAQHSLSYISADDQEEMQPHSLFLKYHRKFHKDFTHGGRLYSPIQNLKKEERQTIKLNGQPTVELDFKSLHLRLLRFKES</sequence>
<evidence type="ECO:0008006" key="3">
    <source>
        <dbReference type="Google" id="ProtNLM"/>
    </source>
</evidence>
<organism evidence="1 2">
    <name type="scientific">Spartinivicinus poritis</name>
    <dbReference type="NCBI Taxonomy" id="2994640"/>
    <lineage>
        <taxon>Bacteria</taxon>
        <taxon>Pseudomonadati</taxon>
        <taxon>Pseudomonadota</taxon>
        <taxon>Gammaproteobacteria</taxon>
        <taxon>Oceanospirillales</taxon>
        <taxon>Zooshikellaceae</taxon>
        <taxon>Spartinivicinus</taxon>
    </lineage>
</organism>
<name>A0ABT5UIS2_9GAMM</name>
<reference evidence="1 2" key="1">
    <citation type="submission" date="2022-11" db="EMBL/GenBank/DDBJ databases">
        <title>Spartinivicinus poritis sp. nov., isolated from scleractinian coral Porites lutea.</title>
        <authorList>
            <person name="Zhang G."/>
            <person name="Cai L."/>
            <person name="Wei Q."/>
        </authorList>
    </citation>
    <scope>NUCLEOTIDE SEQUENCE [LARGE SCALE GENOMIC DNA]</scope>
    <source>
        <strain evidence="1 2">A2-2</strain>
    </source>
</reference>
<evidence type="ECO:0000313" key="1">
    <source>
        <dbReference type="EMBL" id="MDE1465417.1"/>
    </source>
</evidence>
<dbReference type="EMBL" id="JAPMOU010000062">
    <property type="protein sequence ID" value="MDE1465417.1"/>
    <property type="molecule type" value="Genomic_DNA"/>
</dbReference>
<protein>
    <recommendedName>
        <fullName evidence="3">Site-specific DNA endonuclease</fullName>
    </recommendedName>
</protein>
<keyword evidence="2" id="KW-1185">Reference proteome</keyword>
<comment type="caution">
    <text evidence="1">The sequence shown here is derived from an EMBL/GenBank/DDBJ whole genome shotgun (WGS) entry which is preliminary data.</text>
</comment>
<dbReference type="Proteomes" id="UP001528823">
    <property type="component" value="Unassembled WGS sequence"/>
</dbReference>
<proteinExistence type="predicted"/>
<evidence type="ECO:0000313" key="2">
    <source>
        <dbReference type="Proteomes" id="UP001528823"/>
    </source>
</evidence>